<organism evidence="5 6">
    <name type="scientific">Pseudarthrobacter defluvii</name>
    <dbReference type="NCBI Taxonomy" id="410837"/>
    <lineage>
        <taxon>Bacteria</taxon>
        <taxon>Bacillati</taxon>
        <taxon>Actinomycetota</taxon>
        <taxon>Actinomycetes</taxon>
        <taxon>Micrococcales</taxon>
        <taxon>Micrococcaceae</taxon>
        <taxon>Pseudarthrobacter</taxon>
    </lineage>
</organism>
<feature type="signal peptide" evidence="4">
    <location>
        <begin position="1"/>
        <end position="34"/>
    </location>
</feature>
<name>A0ABT9UEU5_9MICC</name>
<dbReference type="RefSeq" id="WP_307489048.1">
    <property type="nucleotide sequence ID" value="NZ_JAUSSY010000004.1"/>
</dbReference>
<feature type="chain" id="PRO_5046194986" description="Phosphoesterase family protein" evidence="4">
    <location>
        <begin position="35"/>
        <end position="408"/>
    </location>
</feature>
<dbReference type="PROSITE" id="PS51257">
    <property type="entry name" value="PROKAR_LIPOPROTEIN"/>
    <property type="match status" value="1"/>
</dbReference>
<evidence type="ECO:0000256" key="3">
    <source>
        <dbReference type="SAM" id="MobiDB-lite"/>
    </source>
</evidence>
<keyword evidence="2" id="KW-0843">Virulence</keyword>
<evidence type="ECO:0008006" key="7">
    <source>
        <dbReference type="Google" id="ProtNLM"/>
    </source>
</evidence>
<dbReference type="Proteomes" id="UP001226389">
    <property type="component" value="Unassembled WGS sequence"/>
</dbReference>
<dbReference type="InterPro" id="IPR007312">
    <property type="entry name" value="Phosphoesterase"/>
</dbReference>
<sequence length="408" mass="42664">MNRRSARPSAPLRPPSPALLPVLALVLSALVACQAPTPAPAPQTATPSGGATPSSSTSAPPSASAAPTAGADSTAQPGDAAKPAGMPRHIFVINLENKGYGTTWGDNSPAPYLSGTLRKKGVLLKNYYGIAHNSLPNYLAQISGQRPNDSTELDCHTYTEFNATGTDPDGTLQGDGCVYPEDTQTVAGQLAAQGKTWKGYMEDMQQPCEHPVLGEADNHIKATPEEQYSTHHNPFMYFRSITSSPDCAKNVVNFSALKDDLKSVDTTPNLAYITPNLCHDGHDGTCADGSDGGLGTADDWLKKQVPAILASPAYKQDGMLVITFDEAEGDTTGPSEGDPGVPAGGTAGGRVGALVLSPFAAAGTSSDRPYNHYSLLATIEDLFHLPRLGLAGDPGVRTFGDDVYRKES</sequence>
<evidence type="ECO:0000313" key="5">
    <source>
        <dbReference type="EMBL" id="MDQ0118160.1"/>
    </source>
</evidence>
<evidence type="ECO:0000256" key="4">
    <source>
        <dbReference type="SAM" id="SignalP"/>
    </source>
</evidence>
<keyword evidence="6" id="KW-1185">Reference proteome</keyword>
<dbReference type="PANTHER" id="PTHR31956">
    <property type="entry name" value="NON-SPECIFIC PHOSPHOLIPASE C4-RELATED"/>
    <property type="match status" value="1"/>
</dbReference>
<accession>A0ABT9UEU5</accession>
<dbReference type="Gene3D" id="3.40.720.10">
    <property type="entry name" value="Alkaline Phosphatase, subunit A"/>
    <property type="match status" value="1"/>
</dbReference>
<dbReference type="Pfam" id="PF04185">
    <property type="entry name" value="Phosphoesterase"/>
    <property type="match status" value="1"/>
</dbReference>
<proteinExistence type="predicted"/>
<dbReference type="PANTHER" id="PTHR31956:SF8">
    <property type="entry name" value="ACID PHOSPHATASE PHOA (AFU_ORTHOLOGUE AFUA_1G03570)"/>
    <property type="match status" value="1"/>
</dbReference>
<protein>
    <recommendedName>
        <fullName evidence="7">Phosphoesterase family protein</fullName>
    </recommendedName>
</protein>
<evidence type="ECO:0000256" key="1">
    <source>
        <dbReference type="ARBA" id="ARBA00022801"/>
    </source>
</evidence>
<evidence type="ECO:0000256" key="2">
    <source>
        <dbReference type="ARBA" id="ARBA00023026"/>
    </source>
</evidence>
<dbReference type="InterPro" id="IPR017850">
    <property type="entry name" value="Alkaline_phosphatase_core_sf"/>
</dbReference>
<keyword evidence="4" id="KW-0732">Signal</keyword>
<evidence type="ECO:0000313" key="6">
    <source>
        <dbReference type="Proteomes" id="UP001226389"/>
    </source>
</evidence>
<keyword evidence="1" id="KW-0378">Hydrolase</keyword>
<comment type="caution">
    <text evidence="5">The sequence shown here is derived from an EMBL/GenBank/DDBJ whole genome shotgun (WGS) entry which is preliminary data.</text>
</comment>
<reference evidence="5 6" key="1">
    <citation type="submission" date="2023-07" db="EMBL/GenBank/DDBJ databases">
        <title>Sorghum-associated microbial communities from plants grown in Nebraska, USA.</title>
        <authorList>
            <person name="Schachtman D."/>
        </authorList>
    </citation>
    <scope>NUCLEOTIDE SEQUENCE [LARGE SCALE GENOMIC DNA]</scope>
    <source>
        <strain evidence="5 6">DS994</strain>
    </source>
</reference>
<dbReference type="EMBL" id="JAUSSY010000004">
    <property type="protein sequence ID" value="MDQ0118160.1"/>
    <property type="molecule type" value="Genomic_DNA"/>
</dbReference>
<feature type="region of interest" description="Disordered" evidence="3">
    <location>
        <begin position="327"/>
        <end position="346"/>
    </location>
</feature>
<feature type="compositionally biased region" description="Low complexity" evidence="3">
    <location>
        <begin position="36"/>
        <end position="75"/>
    </location>
</feature>
<gene>
    <name evidence="5" type="ORF">J2T22_001337</name>
</gene>
<feature type="region of interest" description="Disordered" evidence="3">
    <location>
        <begin position="36"/>
        <end position="84"/>
    </location>
</feature>